<dbReference type="Gene3D" id="2.30.40.10">
    <property type="entry name" value="Urease, subunit C, domain 1"/>
    <property type="match status" value="1"/>
</dbReference>
<dbReference type="InterPro" id="IPR032466">
    <property type="entry name" value="Metal_Hydrolase"/>
</dbReference>
<sequence>MDLILINGNIITMNPSYPKAEALAIKDGLFTTVGSKEDVLSFKKNSTEIIDLKGRTLLPGFIDSHIHLVNYGYSLQHVDLNGLTSIDDVIEKMISFIKDQYIQKDKWIIGRGWNQDDFTTKKFPTRYDLDKISKNHPICIVRACGHIMVGNSKALKLAGISKSTLQVEGGFFDLDEEGNPLGIFRETAMNLLYNQLTEPSLDEIKKMILSASNRIVKQGITSVQSDDFDALPGHNFQKVISAYTDLKDSKKLPLRVYQQCLLPTLKKLKHFLQLGYSTGYGDSMYKIGPLKLRADGSLGARTAYLREPYADAPWTSGLPVFMQEELDALIIAAHNGDMQTAVHCIGDKTMYMALQSIEKAQKQNPRNHPRHGIVHCQVTDEGLLHKCKDLDIIAYIQPIFIDSDLHMVEQRLGNTREKSSYNWKNIYNKGISVACGSDCPFATGSPVDQFNVLLGIYTAVTRKDLSGYPDSGWLPDQKLSLMEAIHGFTLGAAYASFDEKMKGSIEVGKLADLVVLSDDIFKVPPDEIKNISVLATFVGGELKYLQNGTCSIL</sequence>
<keyword evidence="3" id="KW-0378">Hydrolase</keyword>
<dbReference type="EC" id="3.5.1.91" evidence="3"/>
<dbReference type="RefSeq" id="WP_070966663.1">
    <property type="nucleotide sequence ID" value="NZ_CP017603.1"/>
</dbReference>
<keyword evidence="4" id="KW-1185">Reference proteome</keyword>
<dbReference type="Proteomes" id="UP000177894">
    <property type="component" value="Chromosome"/>
</dbReference>
<gene>
    <name evidence="3" type="primary">nfdA</name>
    <name evidence="2" type="ORF">BJL90_08685</name>
    <name evidence="3" type="ORF">CLFO_06380</name>
</gene>
<dbReference type="SUPFAM" id="SSF51338">
    <property type="entry name" value="Composite domain of metallo-dependent hydrolases"/>
    <property type="match status" value="1"/>
</dbReference>
<dbReference type="GO" id="GO:0016810">
    <property type="term" value="F:hydrolase activity, acting on carbon-nitrogen (but not peptide) bonds"/>
    <property type="evidence" value="ECO:0007669"/>
    <property type="project" value="InterPro"/>
</dbReference>
<dbReference type="Proteomes" id="UP000192478">
    <property type="component" value="Chromosome"/>
</dbReference>
<accession>A0AAC9RGB4</accession>
<dbReference type="EMBL" id="CP017603">
    <property type="protein sequence ID" value="AOY75967.1"/>
    <property type="molecule type" value="Genomic_DNA"/>
</dbReference>
<evidence type="ECO:0000313" key="3">
    <source>
        <dbReference type="EMBL" id="ARE86316.1"/>
    </source>
</evidence>
<dbReference type="InterPro" id="IPR033932">
    <property type="entry name" value="YtcJ-like"/>
</dbReference>
<evidence type="ECO:0000313" key="4">
    <source>
        <dbReference type="Proteomes" id="UP000177894"/>
    </source>
</evidence>
<reference evidence="2 4" key="1">
    <citation type="submission" date="2016-10" db="EMBL/GenBank/DDBJ databases">
        <title>Complete Genome Sequence of Acetogen Clostridium formicoaceticum ATCC 27076.</title>
        <authorList>
            <person name="Bao T."/>
            <person name="Cheng C."/>
            <person name="Zhao J."/>
            <person name="Yang S.-T."/>
            <person name="Wang J."/>
            <person name="Wang M."/>
        </authorList>
    </citation>
    <scope>NUCLEOTIDE SEQUENCE [LARGE SCALE GENOMIC DNA]</scope>
    <source>
        <strain evidence="2 4">ATCC 27076</strain>
    </source>
</reference>
<dbReference type="PANTHER" id="PTHR22642:SF2">
    <property type="entry name" value="PROTEIN LONG AFTER FAR-RED 3"/>
    <property type="match status" value="1"/>
</dbReference>
<dbReference type="SUPFAM" id="SSF51556">
    <property type="entry name" value="Metallo-dependent hydrolases"/>
    <property type="match status" value="1"/>
</dbReference>
<dbReference type="InterPro" id="IPR013108">
    <property type="entry name" value="Amidohydro_3"/>
</dbReference>
<dbReference type="Gene3D" id="3.20.20.140">
    <property type="entry name" value="Metal-dependent hydrolases"/>
    <property type="match status" value="1"/>
</dbReference>
<evidence type="ECO:0000313" key="2">
    <source>
        <dbReference type="EMBL" id="AOY75967.1"/>
    </source>
</evidence>
<dbReference type="AlphaFoldDB" id="A0AAC9RGB4"/>
<protein>
    <submittedName>
        <fullName evidence="3">N-substituted formamide deformylase</fullName>
        <ecNumber evidence="3">3.5.1.91</ecNumber>
    </submittedName>
</protein>
<dbReference type="PANTHER" id="PTHR22642">
    <property type="entry name" value="IMIDAZOLONEPROPIONASE"/>
    <property type="match status" value="1"/>
</dbReference>
<evidence type="ECO:0000313" key="5">
    <source>
        <dbReference type="Proteomes" id="UP000192478"/>
    </source>
</evidence>
<evidence type="ECO:0000259" key="1">
    <source>
        <dbReference type="Pfam" id="PF07969"/>
    </source>
</evidence>
<dbReference type="EMBL" id="CP020559">
    <property type="protein sequence ID" value="ARE86316.1"/>
    <property type="molecule type" value="Genomic_DNA"/>
</dbReference>
<reference evidence="3 5" key="2">
    <citation type="submission" date="2017-03" db="EMBL/GenBank/DDBJ databases">
        <title>Complete sequence of Clostridium formicaceticum DSM 92.</title>
        <authorList>
            <person name="Poehlein A."/>
            <person name="Karl M."/>
            <person name="Bengelsdorf F.R."/>
            <person name="Duerre P."/>
            <person name="Daniel R."/>
        </authorList>
    </citation>
    <scope>NUCLEOTIDE SEQUENCE [LARGE SCALE GENOMIC DNA]</scope>
    <source>
        <strain evidence="3 5">DSM 92</strain>
    </source>
</reference>
<dbReference type="CDD" id="cd01300">
    <property type="entry name" value="YtcJ_like"/>
    <property type="match status" value="1"/>
</dbReference>
<dbReference type="Pfam" id="PF07969">
    <property type="entry name" value="Amidohydro_3"/>
    <property type="match status" value="1"/>
</dbReference>
<dbReference type="InterPro" id="IPR011059">
    <property type="entry name" value="Metal-dep_hydrolase_composite"/>
</dbReference>
<proteinExistence type="predicted"/>
<dbReference type="KEGG" id="cfm:BJL90_08685"/>
<name>A0AAC9RGB4_9CLOT</name>
<feature type="domain" description="Amidohydrolase 3" evidence="1">
    <location>
        <begin position="48"/>
        <end position="542"/>
    </location>
</feature>
<organism evidence="3 5">
    <name type="scientific">Clostridium formicaceticum</name>
    <dbReference type="NCBI Taxonomy" id="1497"/>
    <lineage>
        <taxon>Bacteria</taxon>
        <taxon>Bacillati</taxon>
        <taxon>Bacillota</taxon>
        <taxon>Clostridia</taxon>
        <taxon>Eubacteriales</taxon>
        <taxon>Clostridiaceae</taxon>
        <taxon>Clostridium</taxon>
    </lineage>
</organism>
<dbReference type="Gene3D" id="3.10.310.70">
    <property type="match status" value="1"/>
</dbReference>